<dbReference type="PANTHER" id="PTHR43537:SF24">
    <property type="entry name" value="GLUCONATE OPERON TRANSCRIPTIONAL REPRESSOR"/>
    <property type="match status" value="1"/>
</dbReference>
<keyword evidence="6" id="KW-1185">Reference proteome</keyword>
<dbReference type="Pfam" id="PF00392">
    <property type="entry name" value="GntR"/>
    <property type="match status" value="1"/>
</dbReference>
<protein>
    <submittedName>
        <fullName evidence="5">GntR family transcriptional regulator</fullName>
    </submittedName>
</protein>
<organism evidence="5 6">
    <name type="scientific">Antarcticimicrobium sediminis</name>
    <dbReference type="NCBI Taxonomy" id="2546227"/>
    <lineage>
        <taxon>Bacteria</taxon>
        <taxon>Pseudomonadati</taxon>
        <taxon>Pseudomonadota</taxon>
        <taxon>Alphaproteobacteria</taxon>
        <taxon>Rhodobacterales</taxon>
        <taxon>Paracoccaceae</taxon>
        <taxon>Antarcticimicrobium</taxon>
    </lineage>
</organism>
<keyword evidence="1" id="KW-0805">Transcription regulation</keyword>
<dbReference type="PRINTS" id="PR00035">
    <property type="entry name" value="HTHGNTR"/>
</dbReference>
<evidence type="ECO:0000256" key="3">
    <source>
        <dbReference type="ARBA" id="ARBA00023163"/>
    </source>
</evidence>
<dbReference type="PANTHER" id="PTHR43537">
    <property type="entry name" value="TRANSCRIPTIONAL REGULATOR, GNTR FAMILY"/>
    <property type="match status" value="1"/>
</dbReference>
<dbReference type="RefSeq" id="WP_132830307.1">
    <property type="nucleotide sequence ID" value="NZ_SMFP01000010.1"/>
</dbReference>
<name>A0A4R5ENB0_9RHOB</name>
<dbReference type="EMBL" id="SMFP01000010">
    <property type="protein sequence ID" value="TDE36195.1"/>
    <property type="molecule type" value="Genomic_DNA"/>
</dbReference>
<dbReference type="Gene3D" id="1.10.10.10">
    <property type="entry name" value="Winged helix-like DNA-binding domain superfamily/Winged helix DNA-binding domain"/>
    <property type="match status" value="1"/>
</dbReference>
<feature type="domain" description="HTH gntR-type" evidence="4">
    <location>
        <begin position="12"/>
        <end position="79"/>
    </location>
</feature>
<dbReference type="Gene3D" id="1.20.120.530">
    <property type="entry name" value="GntR ligand-binding domain-like"/>
    <property type="match status" value="1"/>
</dbReference>
<dbReference type="SUPFAM" id="SSF48008">
    <property type="entry name" value="GntR ligand-binding domain-like"/>
    <property type="match status" value="1"/>
</dbReference>
<dbReference type="InterPro" id="IPR036388">
    <property type="entry name" value="WH-like_DNA-bd_sf"/>
</dbReference>
<dbReference type="Proteomes" id="UP000294662">
    <property type="component" value="Unassembled WGS sequence"/>
</dbReference>
<evidence type="ECO:0000313" key="5">
    <source>
        <dbReference type="EMBL" id="TDE36195.1"/>
    </source>
</evidence>
<evidence type="ECO:0000256" key="2">
    <source>
        <dbReference type="ARBA" id="ARBA00023125"/>
    </source>
</evidence>
<dbReference type="OrthoDB" id="7834120at2"/>
<dbReference type="InterPro" id="IPR011711">
    <property type="entry name" value="GntR_C"/>
</dbReference>
<keyword evidence="3" id="KW-0804">Transcription</keyword>
<dbReference type="SMART" id="SM00895">
    <property type="entry name" value="FCD"/>
    <property type="match status" value="1"/>
</dbReference>
<dbReference type="InterPro" id="IPR036390">
    <property type="entry name" value="WH_DNA-bd_sf"/>
</dbReference>
<evidence type="ECO:0000256" key="1">
    <source>
        <dbReference type="ARBA" id="ARBA00023015"/>
    </source>
</evidence>
<evidence type="ECO:0000259" key="4">
    <source>
        <dbReference type="PROSITE" id="PS50949"/>
    </source>
</evidence>
<sequence>MALENLPPVTRQSTETIVTETLRDYLLSGEISPGERLTEISLADRLGVARSTVRTALHRLNSEGIVRQIPYTGWEVASLTAKDVWELWTLRGALESLAARLAAGRKEPEIRADLVAAHDRLITACHANDLPAIIEADFEFHRRILAASGHHLLTAQYRVVEFQVRLFIATSNTHIATGPDDIIAQHEPLMSALLDGDAERASQEAWLHDEKEGRRLMDWLAGQAAAT</sequence>
<dbReference type="GO" id="GO:0003677">
    <property type="term" value="F:DNA binding"/>
    <property type="evidence" value="ECO:0007669"/>
    <property type="project" value="UniProtKB-KW"/>
</dbReference>
<dbReference type="CDD" id="cd07377">
    <property type="entry name" value="WHTH_GntR"/>
    <property type="match status" value="1"/>
</dbReference>
<dbReference type="SUPFAM" id="SSF46785">
    <property type="entry name" value="Winged helix' DNA-binding domain"/>
    <property type="match status" value="1"/>
</dbReference>
<dbReference type="Pfam" id="PF07729">
    <property type="entry name" value="FCD"/>
    <property type="match status" value="1"/>
</dbReference>
<comment type="caution">
    <text evidence="5">The sequence shown here is derived from an EMBL/GenBank/DDBJ whole genome shotgun (WGS) entry which is preliminary data.</text>
</comment>
<dbReference type="PROSITE" id="PS50949">
    <property type="entry name" value="HTH_GNTR"/>
    <property type="match status" value="1"/>
</dbReference>
<keyword evidence="2" id="KW-0238">DNA-binding</keyword>
<reference evidence="5 6" key="1">
    <citation type="submission" date="2019-03" db="EMBL/GenBank/DDBJ databases">
        <authorList>
            <person name="Zhang S."/>
        </authorList>
    </citation>
    <scope>NUCLEOTIDE SEQUENCE [LARGE SCALE GENOMIC DNA]</scope>
    <source>
        <strain evidence="5 6">S4J41</strain>
    </source>
</reference>
<dbReference type="InterPro" id="IPR000524">
    <property type="entry name" value="Tscrpt_reg_HTH_GntR"/>
</dbReference>
<accession>A0A4R5ENB0</accession>
<evidence type="ECO:0000313" key="6">
    <source>
        <dbReference type="Proteomes" id="UP000294662"/>
    </source>
</evidence>
<proteinExistence type="predicted"/>
<dbReference type="InterPro" id="IPR008920">
    <property type="entry name" value="TF_FadR/GntR_C"/>
</dbReference>
<dbReference type="AlphaFoldDB" id="A0A4R5ENB0"/>
<dbReference type="SMART" id="SM00345">
    <property type="entry name" value="HTH_GNTR"/>
    <property type="match status" value="1"/>
</dbReference>
<dbReference type="GO" id="GO:0003700">
    <property type="term" value="F:DNA-binding transcription factor activity"/>
    <property type="evidence" value="ECO:0007669"/>
    <property type="project" value="InterPro"/>
</dbReference>
<gene>
    <name evidence="5" type="ORF">E1B25_14850</name>
</gene>